<sequence length="324" mass="36258">MAQALVNSHLSTKNPVTTADKDRYIANQNGGRSLQLDGKQVPLDQSLANDKLTRVERAKIHVPAIFWNYEKSCPVVVHAPVTSDYAHSRRIPIHDQGDRQTCIAFATLGAIELFLARRGQVVNLSPQYANWIFMRRAIPPRDWCHDDVRLADALVCLSEIGVCAETLCRYESLSALHTRCDQRPSLNAQRHAHYGIKKYSLIDNVGLDGPSIANIVFLENIVSQGFDIIVTVGVAFGRHDIDHVYDVMRDGEDIPWAPTDAHCVVIVGYDRGARKPFFICRNSWGKDTGADGYLLLSYDYIRTYALYGAVVLDVATDRAMPARY</sequence>
<feature type="domain" description="Peptidase C1A papain C-terminal" evidence="2">
    <location>
        <begin position="79"/>
        <end position="309"/>
    </location>
</feature>
<evidence type="ECO:0000259" key="2">
    <source>
        <dbReference type="SMART" id="SM00645"/>
    </source>
</evidence>
<dbReference type="InterPro" id="IPR038765">
    <property type="entry name" value="Papain-like_cys_pep_sf"/>
</dbReference>
<dbReference type="SMART" id="SM00645">
    <property type="entry name" value="Pept_C1"/>
    <property type="match status" value="1"/>
</dbReference>
<dbReference type="CDD" id="cd02619">
    <property type="entry name" value="Peptidase_C1"/>
    <property type="match status" value="1"/>
</dbReference>
<dbReference type="Gene3D" id="3.90.70.10">
    <property type="entry name" value="Cysteine proteinases"/>
    <property type="match status" value="1"/>
</dbReference>
<protein>
    <recommendedName>
        <fullName evidence="2">Peptidase C1A papain C-terminal domain-containing protein</fullName>
    </recommendedName>
</protein>
<dbReference type="SUPFAM" id="SSF54001">
    <property type="entry name" value="Cysteine proteinases"/>
    <property type="match status" value="1"/>
</dbReference>
<feature type="compositionally biased region" description="Polar residues" evidence="1">
    <location>
        <begin position="1"/>
        <end position="17"/>
    </location>
</feature>
<dbReference type="InterPro" id="IPR000668">
    <property type="entry name" value="Peptidase_C1A_C"/>
</dbReference>
<feature type="region of interest" description="Disordered" evidence="1">
    <location>
        <begin position="1"/>
        <end position="20"/>
    </location>
</feature>
<evidence type="ECO:0000313" key="4">
    <source>
        <dbReference type="Proteomes" id="UP000291562"/>
    </source>
</evidence>
<dbReference type="GO" id="GO:0008234">
    <property type="term" value="F:cysteine-type peptidase activity"/>
    <property type="evidence" value="ECO:0007669"/>
    <property type="project" value="InterPro"/>
</dbReference>
<dbReference type="Proteomes" id="UP000291562">
    <property type="component" value="Chromosome"/>
</dbReference>
<dbReference type="GO" id="GO:0006508">
    <property type="term" value="P:proteolysis"/>
    <property type="evidence" value="ECO:0007669"/>
    <property type="project" value="InterPro"/>
</dbReference>
<evidence type="ECO:0000256" key="1">
    <source>
        <dbReference type="SAM" id="MobiDB-lite"/>
    </source>
</evidence>
<reference evidence="3 4" key="1">
    <citation type="submission" date="2019-01" db="EMBL/GenBank/DDBJ databases">
        <title>Pseudolysobacter antarctica gen. nov., sp. nov., isolated from Fildes Peninsula, Antarctica.</title>
        <authorList>
            <person name="Wei Z."/>
            <person name="Peng F."/>
        </authorList>
    </citation>
    <scope>NUCLEOTIDE SEQUENCE [LARGE SCALE GENOMIC DNA]</scope>
    <source>
        <strain evidence="3 4">AQ6-296</strain>
    </source>
</reference>
<dbReference type="EMBL" id="CP035704">
    <property type="protein sequence ID" value="QBB71266.1"/>
    <property type="molecule type" value="Genomic_DNA"/>
</dbReference>
<gene>
    <name evidence="3" type="ORF">ELE36_13385</name>
</gene>
<keyword evidence="4" id="KW-1185">Reference proteome</keyword>
<dbReference type="AlphaFoldDB" id="A0A411HL61"/>
<accession>A0A411HL61</accession>
<dbReference type="KEGG" id="xbc:ELE36_13385"/>
<organism evidence="3 4">
    <name type="scientific">Pseudolysobacter antarcticus</name>
    <dbReference type="NCBI Taxonomy" id="2511995"/>
    <lineage>
        <taxon>Bacteria</taxon>
        <taxon>Pseudomonadati</taxon>
        <taxon>Pseudomonadota</taxon>
        <taxon>Gammaproteobacteria</taxon>
        <taxon>Lysobacterales</taxon>
        <taxon>Rhodanobacteraceae</taxon>
        <taxon>Pseudolysobacter</taxon>
    </lineage>
</organism>
<evidence type="ECO:0000313" key="3">
    <source>
        <dbReference type="EMBL" id="QBB71266.1"/>
    </source>
</evidence>
<name>A0A411HL61_9GAMM</name>
<dbReference type="OrthoDB" id="1491023at2"/>
<dbReference type="Pfam" id="PF00112">
    <property type="entry name" value="Peptidase_C1"/>
    <property type="match status" value="1"/>
</dbReference>
<proteinExistence type="predicted"/>